<evidence type="ECO:0000313" key="1">
    <source>
        <dbReference type="EMBL" id="PNS10170.1"/>
    </source>
</evidence>
<dbReference type="RefSeq" id="WP_103061283.1">
    <property type="nucleotide sequence ID" value="NZ_BSOF01000012.1"/>
</dbReference>
<evidence type="ECO:0000313" key="2">
    <source>
        <dbReference type="Proteomes" id="UP000236345"/>
    </source>
</evidence>
<dbReference type="OrthoDB" id="6548316at2"/>
<proteinExistence type="predicted"/>
<keyword evidence="2" id="KW-1185">Reference proteome</keyword>
<comment type="caution">
    <text evidence="1">The sequence shown here is derived from an EMBL/GenBank/DDBJ whole genome shotgun (WGS) entry which is preliminary data.</text>
</comment>
<name>A0A2K1Q559_9GAMM</name>
<gene>
    <name evidence="1" type="ORF">COO59_19085</name>
</gene>
<organism evidence="1 2">
    <name type="scientific">Mixta theicola</name>
    <dbReference type="NCBI Taxonomy" id="1458355"/>
    <lineage>
        <taxon>Bacteria</taxon>
        <taxon>Pseudomonadati</taxon>
        <taxon>Pseudomonadota</taxon>
        <taxon>Gammaproteobacteria</taxon>
        <taxon>Enterobacterales</taxon>
        <taxon>Erwiniaceae</taxon>
        <taxon>Mixta</taxon>
    </lineage>
</organism>
<dbReference type="Proteomes" id="UP000236345">
    <property type="component" value="Unassembled WGS sequence"/>
</dbReference>
<sequence length="115" mass="12853">MSITRSFLNELRTPFDLVLSVATRVASECPDLKAALRGTSWLASPSGHYEFRSRVWFDDQRYHAIVMARTLIAGQPGDEFIFSRHGEHFTHKAAAKAAQHAASDAATFRVFTAQK</sequence>
<reference evidence="2" key="1">
    <citation type="submission" date="2017-09" db="EMBL/GenBank/DDBJ databases">
        <authorList>
            <person name="Palmer M."/>
            <person name="Steenkamp E.T."/>
            <person name="Coetzee M.P."/>
            <person name="Avontuur J.R."/>
            <person name="Van Zyl E."/>
            <person name="Chan W.-Y."/>
            <person name="Blom J."/>
            <person name="Venter S.N."/>
        </authorList>
    </citation>
    <scope>NUCLEOTIDE SEQUENCE [LARGE SCALE GENOMIC DNA]</scope>
    <source>
        <strain evidence="2">QC88-366</strain>
    </source>
</reference>
<dbReference type="EMBL" id="NWUO01000021">
    <property type="protein sequence ID" value="PNS10170.1"/>
    <property type="molecule type" value="Genomic_DNA"/>
</dbReference>
<dbReference type="AlphaFoldDB" id="A0A2K1Q559"/>
<accession>A0A2K1Q559</accession>
<protein>
    <submittedName>
        <fullName evidence="1">Uncharacterized protein</fullName>
    </submittedName>
</protein>